<gene>
    <name evidence="1" type="ORF">TSUD_232830</name>
</gene>
<proteinExistence type="predicted"/>
<protein>
    <submittedName>
        <fullName evidence="1">Uncharacterized protein</fullName>
    </submittedName>
</protein>
<sequence length="116" mass="12994">MAIVLYYSYHLLEAVTSYSYLWVTCGFTCFYCVQAAIVNSQTLEEVARLEKAAIVNSQTLEEVARLEKAPKSGQLPADIQSLTDNVNEKHEDAVLGESNDTRAEKYRFYSNGTGLE</sequence>
<dbReference type="AlphaFoldDB" id="A0A2Z6LN93"/>
<name>A0A2Z6LN93_TRISU</name>
<keyword evidence="2" id="KW-1185">Reference proteome</keyword>
<dbReference type="Proteomes" id="UP000242715">
    <property type="component" value="Unassembled WGS sequence"/>
</dbReference>
<evidence type="ECO:0000313" key="1">
    <source>
        <dbReference type="EMBL" id="GAU17407.1"/>
    </source>
</evidence>
<evidence type="ECO:0000313" key="2">
    <source>
        <dbReference type="Proteomes" id="UP000242715"/>
    </source>
</evidence>
<organism evidence="1 2">
    <name type="scientific">Trifolium subterraneum</name>
    <name type="common">Subterranean clover</name>
    <dbReference type="NCBI Taxonomy" id="3900"/>
    <lineage>
        <taxon>Eukaryota</taxon>
        <taxon>Viridiplantae</taxon>
        <taxon>Streptophyta</taxon>
        <taxon>Embryophyta</taxon>
        <taxon>Tracheophyta</taxon>
        <taxon>Spermatophyta</taxon>
        <taxon>Magnoliopsida</taxon>
        <taxon>eudicotyledons</taxon>
        <taxon>Gunneridae</taxon>
        <taxon>Pentapetalae</taxon>
        <taxon>rosids</taxon>
        <taxon>fabids</taxon>
        <taxon>Fabales</taxon>
        <taxon>Fabaceae</taxon>
        <taxon>Papilionoideae</taxon>
        <taxon>50 kb inversion clade</taxon>
        <taxon>NPAAA clade</taxon>
        <taxon>Hologalegina</taxon>
        <taxon>IRL clade</taxon>
        <taxon>Trifolieae</taxon>
        <taxon>Trifolium</taxon>
    </lineage>
</organism>
<reference evidence="2" key="1">
    <citation type="journal article" date="2017" name="Front. Plant Sci.">
        <title>Climate Clever Clovers: New Paradigm to Reduce the Environmental Footprint of Ruminants by Breeding Low Methanogenic Forages Utilizing Haplotype Variation.</title>
        <authorList>
            <person name="Kaur P."/>
            <person name="Appels R."/>
            <person name="Bayer P.E."/>
            <person name="Keeble-Gagnere G."/>
            <person name="Wang J."/>
            <person name="Hirakawa H."/>
            <person name="Shirasawa K."/>
            <person name="Vercoe P."/>
            <person name="Stefanova K."/>
            <person name="Durmic Z."/>
            <person name="Nichols P."/>
            <person name="Revell C."/>
            <person name="Isobe S.N."/>
            <person name="Edwards D."/>
            <person name="Erskine W."/>
        </authorList>
    </citation>
    <scope>NUCLEOTIDE SEQUENCE [LARGE SCALE GENOMIC DNA]</scope>
    <source>
        <strain evidence="2">cv. Daliak</strain>
    </source>
</reference>
<dbReference type="OrthoDB" id="433501at2759"/>
<accession>A0A2Z6LN93</accession>
<dbReference type="EMBL" id="DF973170">
    <property type="protein sequence ID" value="GAU17407.1"/>
    <property type="molecule type" value="Genomic_DNA"/>
</dbReference>